<gene>
    <name evidence="12" type="ORF">K489DRAFT_377281</name>
</gene>
<organism evidence="12">
    <name type="scientific">Dissoconium aciculare CBS 342.82</name>
    <dbReference type="NCBI Taxonomy" id="1314786"/>
    <lineage>
        <taxon>Eukaryota</taxon>
        <taxon>Fungi</taxon>
        <taxon>Dikarya</taxon>
        <taxon>Ascomycota</taxon>
        <taxon>Pezizomycotina</taxon>
        <taxon>Dothideomycetes</taxon>
        <taxon>Dothideomycetidae</taxon>
        <taxon>Mycosphaerellales</taxon>
        <taxon>Dissoconiaceae</taxon>
        <taxon>Dissoconium</taxon>
    </lineage>
</organism>
<dbReference type="RefSeq" id="XP_033463876.1">
    <property type="nucleotide sequence ID" value="XM_033604117.1"/>
</dbReference>
<keyword evidence="6" id="KW-0274">FAD</keyword>
<dbReference type="AlphaFoldDB" id="A0A6J3MFU6"/>
<dbReference type="PANTHER" id="PTHR42802">
    <property type="entry name" value="MONOOXYGENASE"/>
    <property type="match status" value="1"/>
</dbReference>
<keyword evidence="8" id="KW-0560">Oxidoreductase</keyword>
<keyword evidence="11" id="KW-1185">Reference proteome</keyword>
<evidence type="ECO:0000256" key="8">
    <source>
        <dbReference type="ARBA" id="ARBA00023002"/>
    </source>
</evidence>
<evidence type="ECO:0000256" key="7">
    <source>
        <dbReference type="ARBA" id="ARBA00022857"/>
    </source>
</evidence>
<dbReference type="Gene3D" id="3.50.50.60">
    <property type="entry name" value="FAD/NAD(P)-binding domain"/>
    <property type="match status" value="1"/>
</dbReference>
<evidence type="ECO:0000256" key="5">
    <source>
        <dbReference type="ARBA" id="ARBA00022630"/>
    </source>
</evidence>
<reference evidence="12" key="2">
    <citation type="submission" date="2020-04" db="EMBL/GenBank/DDBJ databases">
        <authorList>
            <consortium name="NCBI Genome Project"/>
        </authorList>
    </citation>
    <scope>NUCLEOTIDE SEQUENCE</scope>
    <source>
        <strain evidence="12">CBS 342.82</strain>
    </source>
</reference>
<evidence type="ECO:0000256" key="10">
    <source>
        <dbReference type="ARBA" id="ARBA00049248"/>
    </source>
</evidence>
<comment type="similarity">
    <text evidence="3">Belongs to the lysine N(6)-hydroxylase/L-ornithine N(5)-oxygenase family.</text>
</comment>
<dbReference type="InterPro" id="IPR025700">
    <property type="entry name" value="Lys/Orn_oxygenase"/>
</dbReference>
<keyword evidence="5" id="KW-0285">Flavoprotein</keyword>
<dbReference type="InterPro" id="IPR036188">
    <property type="entry name" value="FAD/NAD-bd_sf"/>
</dbReference>
<name>A0A6J3MFU6_9PEZI</name>
<reference evidence="12" key="3">
    <citation type="submission" date="2025-08" db="UniProtKB">
        <authorList>
            <consortium name="RefSeq"/>
        </authorList>
    </citation>
    <scope>IDENTIFICATION</scope>
    <source>
        <strain evidence="12">CBS 342.82</strain>
    </source>
</reference>
<sequence>MSLPTEGSERSSANYDIICVGFSIEGLALAVSLADRKTQHKILFIDRNAGFKAGLGFHNTEDHAGSLFLKDLITLQNPKSEFTFINYLHESRLLIGFTNVSQMKPSRVLLENYLRWAAKKIQALGWVSFQSEAITVNPIRSNSTKSFDSWELRVRDNSTGRIELLQTQKLMVTTRAPKSISSIMQGASLRENVLLMHQFEKSQKAIEQTQRPLNIAVLGSSQQAVECFQEIVSGQGDNRACMIFPGSALRVEDSTPFVQALIDGDGLRNPYKKLPPEIRQQMLATTVASVFPTVNLETLESLYATLYLQHVRSNDASQHRFMLHPFSQIIRASKTAQGVLLHSVDVRTGEAQTPLGPFDFLLTEVYRDARQGPKILAPIRPLLEKQTLTVDSEYNVNFHRNTFSSGSGLWMLGSLASQNMRRDDLSILAASAHRAVSSITRKFEASDASEAETQSRL</sequence>
<evidence type="ECO:0000313" key="11">
    <source>
        <dbReference type="Proteomes" id="UP000504637"/>
    </source>
</evidence>
<evidence type="ECO:0000256" key="3">
    <source>
        <dbReference type="ARBA" id="ARBA00007588"/>
    </source>
</evidence>
<dbReference type="PANTHER" id="PTHR42802:SF1">
    <property type="entry name" value="L-ORNITHINE N(5)-MONOOXYGENASE"/>
    <property type="match status" value="1"/>
</dbReference>
<comment type="catalytic activity">
    <reaction evidence="9">
        <text>L-ornithine + NADPH + O2 = N(5)-hydroxy-L-ornithine + NADP(+) + H2O</text>
        <dbReference type="Rhea" id="RHEA:41508"/>
        <dbReference type="ChEBI" id="CHEBI:15377"/>
        <dbReference type="ChEBI" id="CHEBI:15379"/>
        <dbReference type="ChEBI" id="CHEBI:46911"/>
        <dbReference type="ChEBI" id="CHEBI:57783"/>
        <dbReference type="ChEBI" id="CHEBI:58349"/>
        <dbReference type="ChEBI" id="CHEBI:78275"/>
        <dbReference type="EC" id="1.14.13.196"/>
    </reaction>
</comment>
<dbReference type="GeneID" id="54361917"/>
<dbReference type="OrthoDB" id="3519933at2759"/>
<comment type="cofactor">
    <cofactor evidence="1">
        <name>FAD</name>
        <dbReference type="ChEBI" id="CHEBI:57692"/>
    </cofactor>
</comment>
<accession>A0A6J3MFU6</accession>
<dbReference type="GO" id="GO:0016491">
    <property type="term" value="F:oxidoreductase activity"/>
    <property type="evidence" value="ECO:0007669"/>
    <property type="project" value="UniProtKB-KW"/>
</dbReference>
<evidence type="ECO:0000313" key="12">
    <source>
        <dbReference type="RefSeq" id="XP_033463876.1"/>
    </source>
</evidence>
<comment type="catalytic activity">
    <reaction evidence="10">
        <text>L-ornithine + NADH + O2 = N(5)-hydroxy-L-ornithine + NAD(+) + H2O</text>
        <dbReference type="Rhea" id="RHEA:41512"/>
        <dbReference type="ChEBI" id="CHEBI:15377"/>
        <dbReference type="ChEBI" id="CHEBI:15379"/>
        <dbReference type="ChEBI" id="CHEBI:46911"/>
        <dbReference type="ChEBI" id="CHEBI:57540"/>
        <dbReference type="ChEBI" id="CHEBI:57945"/>
        <dbReference type="ChEBI" id="CHEBI:78275"/>
        <dbReference type="EC" id="1.14.13.196"/>
    </reaction>
</comment>
<keyword evidence="7" id="KW-0521">NADP</keyword>
<evidence type="ECO:0000256" key="4">
    <source>
        <dbReference type="ARBA" id="ARBA00012881"/>
    </source>
</evidence>
<reference evidence="12" key="1">
    <citation type="submission" date="2020-01" db="EMBL/GenBank/DDBJ databases">
        <authorList>
            <consortium name="DOE Joint Genome Institute"/>
            <person name="Haridas S."/>
            <person name="Albert R."/>
            <person name="Binder M."/>
            <person name="Bloem J."/>
            <person name="Labutti K."/>
            <person name="Salamov A."/>
            <person name="Andreopoulos B."/>
            <person name="Baker S.E."/>
            <person name="Barry K."/>
            <person name="Bills G."/>
            <person name="Bluhm B.H."/>
            <person name="Cannon C."/>
            <person name="Castanera R."/>
            <person name="Culley D.E."/>
            <person name="Daum C."/>
            <person name="Ezra D."/>
            <person name="Gonzalez J.B."/>
            <person name="Henrissat B."/>
            <person name="Kuo A."/>
            <person name="Liang C."/>
            <person name="Lipzen A."/>
            <person name="Lutzoni F."/>
            <person name="Magnuson J."/>
            <person name="Mondo S."/>
            <person name="Nolan M."/>
            <person name="Ohm R."/>
            <person name="Pangilinan J."/>
            <person name="Park H.-J."/>
            <person name="Ramirez L."/>
            <person name="Alfaro M."/>
            <person name="Sun H."/>
            <person name="Tritt A."/>
            <person name="Yoshinaga Y."/>
            <person name="Zwiers L.-H."/>
            <person name="Turgeon B.G."/>
            <person name="Goodwin S.B."/>
            <person name="Spatafora J.W."/>
            <person name="Crous P.W."/>
            <person name="Grigoriev I.V."/>
        </authorList>
    </citation>
    <scope>NUCLEOTIDE SEQUENCE</scope>
    <source>
        <strain evidence="12">CBS 342.82</strain>
    </source>
</reference>
<dbReference type="EC" id="1.14.13.196" evidence="4"/>
<evidence type="ECO:0000256" key="6">
    <source>
        <dbReference type="ARBA" id="ARBA00022827"/>
    </source>
</evidence>
<dbReference type="SUPFAM" id="SSF51905">
    <property type="entry name" value="FAD/NAD(P)-binding domain"/>
    <property type="match status" value="1"/>
</dbReference>
<comment type="pathway">
    <text evidence="2">Siderophore biosynthesis.</text>
</comment>
<protein>
    <recommendedName>
        <fullName evidence="4">L-ornithine N(5)-monooxygenase [NAD(P)H]</fullName>
        <ecNumber evidence="4">1.14.13.196</ecNumber>
    </recommendedName>
</protein>
<dbReference type="Proteomes" id="UP000504637">
    <property type="component" value="Unplaced"/>
</dbReference>
<dbReference type="Pfam" id="PF13434">
    <property type="entry name" value="Lys_Orn_oxgnase"/>
    <property type="match status" value="1"/>
</dbReference>
<proteinExistence type="inferred from homology"/>
<evidence type="ECO:0000256" key="9">
    <source>
        <dbReference type="ARBA" id="ARBA00047598"/>
    </source>
</evidence>
<dbReference type="GO" id="GO:0006879">
    <property type="term" value="P:intracellular iron ion homeostasis"/>
    <property type="evidence" value="ECO:0007669"/>
    <property type="project" value="TreeGrafter"/>
</dbReference>
<evidence type="ECO:0000256" key="1">
    <source>
        <dbReference type="ARBA" id="ARBA00001974"/>
    </source>
</evidence>
<evidence type="ECO:0000256" key="2">
    <source>
        <dbReference type="ARBA" id="ARBA00004924"/>
    </source>
</evidence>